<gene>
    <name evidence="2" type="ORF">Goe8_c00290</name>
</gene>
<protein>
    <recommendedName>
        <fullName evidence="4">HNH endonuclease</fullName>
    </recommendedName>
</protein>
<dbReference type="Proteomes" id="UP000317800">
    <property type="component" value="Segment"/>
</dbReference>
<feature type="coiled-coil region" evidence="1">
    <location>
        <begin position="35"/>
        <end position="62"/>
    </location>
</feature>
<evidence type="ECO:0000313" key="3">
    <source>
        <dbReference type="Proteomes" id="UP000317800"/>
    </source>
</evidence>
<keyword evidence="3" id="KW-1185">Reference proteome</keyword>
<proteinExistence type="predicted"/>
<sequence>MAADYRHVGIEAYGDRCEICGYHIVEVHHIDYQEHQAMENKIRAAVKNNEDITELLEEAAKQGWVGWDGHQLEKATQAKSLSVLCPNCHTLVHRIDCGMKILGALTPRK</sequence>
<name>A0A516KMJ7_9CAUD</name>
<accession>A0A516KMJ7</accession>
<dbReference type="EMBL" id="MN043729">
    <property type="protein sequence ID" value="QDP42813.1"/>
    <property type="molecule type" value="Genomic_DNA"/>
</dbReference>
<keyword evidence="1" id="KW-0175">Coiled coil</keyword>
<evidence type="ECO:0000313" key="2">
    <source>
        <dbReference type="EMBL" id="QDP42813.1"/>
    </source>
</evidence>
<organism evidence="2 3">
    <name type="scientific">Bacillus phage vB_BmeM-Goe8</name>
    <dbReference type="NCBI Taxonomy" id="2593638"/>
    <lineage>
        <taxon>Viruses</taxon>
        <taxon>Duplodnaviria</taxon>
        <taxon>Heunggongvirae</taxon>
        <taxon>Uroviricota</taxon>
        <taxon>Caudoviricetes</taxon>
        <taxon>Herelleviridae</taxon>
        <taxon>Bastillevirinae</taxon>
        <taxon>Goettingenvirus</taxon>
        <taxon>Goettingenvirus goe8</taxon>
    </lineage>
</organism>
<evidence type="ECO:0008006" key="4">
    <source>
        <dbReference type="Google" id="ProtNLM"/>
    </source>
</evidence>
<evidence type="ECO:0000256" key="1">
    <source>
        <dbReference type="SAM" id="Coils"/>
    </source>
</evidence>
<reference evidence="2 3" key="1">
    <citation type="submission" date="2019-06" db="EMBL/GenBank/DDBJ databases">
        <authorList>
            <person name="Hertel R."/>
        </authorList>
    </citation>
    <scope>NUCLEOTIDE SEQUENCE [LARGE SCALE GENOMIC DNA]</scope>
</reference>